<evidence type="ECO:0000313" key="1">
    <source>
        <dbReference type="EMBL" id="CEK28661.1"/>
    </source>
</evidence>
<protein>
    <submittedName>
        <fullName evidence="1">Uncharacterized protein</fullName>
    </submittedName>
</protein>
<sequence length="67" mass="7535">MVKEAVSFAKGNYPHSPLLQSILRYNTQILANEMINAGKKNGLLYHLTSYSAFSRRWGYQIATLSGN</sequence>
<reference evidence="1" key="1">
    <citation type="journal article" date="2015" name="Genome Announc.">
        <title>Complete Genome Sequence of Yersinia ruckeri Strain CSF007-82, Etiologic Agent of Red Mouth Disease in Salmonid Fish.</title>
        <authorList>
            <person name="Nelson M.C."/>
            <person name="LaPatra S.E."/>
            <person name="Welch T.J."/>
            <person name="Graf J."/>
        </authorList>
    </citation>
    <scope>NUCLEOTIDE SEQUENCE</scope>
    <source>
        <strain evidence="1">CSF007-82</strain>
    </source>
</reference>
<organism evidence="1">
    <name type="scientific">Yersinia ruckeri</name>
    <dbReference type="NCBI Taxonomy" id="29486"/>
    <lineage>
        <taxon>Bacteria</taxon>
        <taxon>Pseudomonadati</taxon>
        <taxon>Pseudomonadota</taxon>
        <taxon>Gammaproteobacteria</taxon>
        <taxon>Enterobacterales</taxon>
        <taxon>Yersiniaceae</taxon>
        <taxon>Yersinia</taxon>
    </lineage>
</organism>
<gene>
    <name evidence="1" type="ORF">CSF007_14685</name>
</gene>
<dbReference type="EMBL" id="LN681231">
    <property type="protein sequence ID" value="CEK28661.1"/>
    <property type="molecule type" value="Genomic_DNA"/>
</dbReference>
<name>A0A0A8VM45_YERRU</name>
<dbReference type="AlphaFoldDB" id="A0A0A8VM45"/>
<proteinExistence type="predicted"/>
<accession>A0A0A8VM45</accession>